<dbReference type="SUPFAM" id="SSF56784">
    <property type="entry name" value="HAD-like"/>
    <property type="match status" value="1"/>
</dbReference>
<dbReference type="NCBIfam" id="TIGR01549">
    <property type="entry name" value="HAD-SF-IA-v1"/>
    <property type="match status" value="1"/>
</dbReference>
<evidence type="ECO:0000313" key="5">
    <source>
        <dbReference type="EMBL" id="QAX79177.1"/>
    </source>
</evidence>
<dbReference type="InterPro" id="IPR023214">
    <property type="entry name" value="HAD_sf"/>
</dbReference>
<evidence type="ECO:0000313" key="6">
    <source>
        <dbReference type="Proteomes" id="UP000288804"/>
    </source>
</evidence>
<dbReference type="PANTHER" id="PTHR46193">
    <property type="entry name" value="6-PHOSPHOGLUCONATE PHOSPHATASE"/>
    <property type="match status" value="1"/>
</dbReference>
<dbReference type="InterPro" id="IPR023198">
    <property type="entry name" value="PGP-like_dom2"/>
</dbReference>
<evidence type="ECO:0000256" key="3">
    <source>
        <dbReference type="ARBA" id="ARBA00022723"/>
    </source>
</evidence>
<evidence type="ECO:0000256" key="2">
    <source>
        <dbReference type="ARBA" id="ARBA00006171"/>
    </source>
</evidence>
<accession>A0ABX5R0Y1</accession>
<dbReference type="Pfam" id="PF13419">
    <property type="entry name" value="HAD_2"/>
    <property type="match status" value="1"/>
</dbReference>
<dbReference type="Gene3D" id="1.10.150.240">
    <property type="entry name" value="Putative phosphatase, domain 2"/>
    <property type="match status" value="1"/>
</dbReference>
<dbReference type="Proteomes" id="UP000288804">
    <property type="component" value="Chromosome"/>
</dbReference>
<protein>
    <submittedName>
        <fullName evidence="5">HAD family phosphatase</fullName>
    </submittedName>
</protein>
<dbReference type="Gene3D" id="3.40.50.1000">
    <property type="entry name" value="HAD superfamily/HAD-like"/>
    <property type="match status" value="1"/>
</dbReference>
<dbReference type="PANTHER" id="PTHR46193:SF9">
    <property type="entry name" value="HALOACID DEHALOGENASE-LIKE HYDROLASE DOMAIN-CONTAINING PROTEIN SGPP"/>
    <property type="match status" value="1"/>
</dbReference>
<name>A0ABX5R0Y1_9GAMM</name>
<evidence type="ECO:0000256" key="1">
    <source>
        <dbReference type="ARBA" id="ARBA00001946"/>
    </source>
</evidence>
<reference evidence="6" key="1">
    <citation type="submission" date="2018-09" db="EMBL/GenBank/DDBJ databases">
        <title>Yersinia hibernicus sp. nov.</title>
        <authorList>
            <person name="Nguyen S.V."/>
            <person name="Mundanda D.M."/>
            <person name="Anes J."/>
            <person name="Fanning S."/>
        </authorList>
    </citation>
    <scope>NUCLEOTIDE SEQUENCE [LARGE SCALE GENOMIC DNA]</scope>
    <source>
        <strain evidence="6">CFS1934</strain>
    </source>
</reference>
<dbReference type="SFLD" id="SFLDG01129">
    <property type="entry name" value="C1.5:_HAD__Beta-PGM__Phosphata"/>
    <property type="match status" value="1"/>
</dbReference>
<dbReference type="InterPro" id="IPR036412">
    <property type="entry name" value="HAD-like_sf"/>
</dbReference>
<dbReference type="RefSeq" id="WP_129196892.1">
    <property type="nucleotide sequence ID" value="NZ_CABHXI010000009.1"/>
</dbReference>
<gene>
    <name evidence="5" type="ORF">D5F51_11775</name>
</gene>
<sequence>MIKAVIFDMDGVLIEAKEWHYEALNQALNLFGFNIERYDHLTKFDGLPTKDKLNILSAEYSLPVQLHSFINEMKQQYTMEIVHTKCKPLFIHEYALSKLKQEGYKLGVASNSVRNSVVTMMEKASLIGYLDIVLSNQDVKQGKPNPEIYNKAIDKLGFRPDECVIVEDNENGIKAAKASGAHVLVVNDVTDVNYRSIKAFIDGLDKGGQF</sequence>
<dbReference type="InterPro" id="IPR006439">
    <property type="entry name" value="HAD-SF_hydro_IA"/>
</dbReference>
<dbReference type="EMBL" id="CP032487">
    <property type="protein sequence ID" value="QAX79177.1"/>
    <property type="molecule type" value="Genomic_DNA"/>
</dbReference>
<keyword evidence="4" id="KW-0460">Magnesium</keyword>
<dbReference type="SFLD" id="SFLDG01135">
    <property type="entry name" value="C1.5.6:_HAD__Beta-PGM__Phospha"/>
    <property type="match status" value="1"/>
</dbReference>
<keyword evidence="3" id="KW-0479">Metal-binding</keyword>
<dbReference type="SFLD" id="SFLDS00003">
    <property type="entry name" value="Haloacid_Dehalogenase"/>
    <property type="match status" value="1"/>
</dbReference>
<organism evidence="5 6">
    <name type="scientific">Yersinia hibernica</name>
    <dbReference type="NCBI Taxonomy" id="2339259"/>
    <lineage>
        <taxon>Bacteria</taxon>
        <taxon>Pseudomonadati</taxon>
        <taxon>Pseudomonadota</taxon>
        <taxon>Gammaproteobacteria</taxon>
        <taxon>Enterobacterales</taxon>
        <taxon>Yersiniaceae</taxon>
        <taxon>Yersinia</taxon>
    </lineage>
</organism>
<dbReference type="PRINTS" id="PR00413">
    <property type="entry name" value="HADHALOGNASE"/>
</dbReference>
<proteinExistence type="inferred from homology"/>
<dbReference type="InterPro" id="IPR051600">
    <property type="entry name" value="Beta-PGM-like"/>
</dbReference>
<dbReference type="InterPro" id="IPR041492">
    <property type="entry name" value="HAD_2"/>
</dbReference>
<comment type="cofactor">
    <cofactor evidence="1">
        <name>Mg(2+)</name>
        <dbReference type="ChEBI" id="CHEBI:18420"/>
    </cofactor>
</comment>
<comment type="similarity">
    <text evidence="2">Belongs to the HAD-like hydrolase superfamily. CbbY/CbbZ/Gph/YieH family.</text>
</comment>
<dbReference type="NCBIfam" id="TIGR01509">
    <property type="entry name" value="HAD-SF-IA-v3"/>
    <property type="match status" value="1"/>
</dbReference>
<keyword evidence="6" id="KW-1185">Reference proteome</keyword>
<dbReference type="CDD" id="cd07505">
    <property type="entry name" value="HAD_BPGM-like"/>
    <property type="match status" value="1"/>
</dbReference>
<evidence type="ECO:0000256" key="4">
    <source>
        <dbReference type="ARBA" id="ARBA00022842"/>
    </source>
</evidence>